<proteinExistence type="predicted"/>
<organism evidence="1 2">
    <name type="scientific">Nomascus leucogenys</name>
    <name type="common">Northern white-cheeked gibbon</name>
    <name type="synonym">Hylobates leucogenys</name>
    <dbReference type="NCBI Taxonomy" id="61853"/>
    <lineage>
        <taxon>Eukaryota</taxon>
        <taxon>Metazoa</taxon>
        <taxon>Chordata</taxon>
        <taxon>Craniata</taxon>
        <taxon>Vertebrata</taxon>
        <taxon>Euteleostomi</taxon>
        <taxon>Mammalia</taxon>
        <taxon>Eutheria</taxon>
        <taxon>Euarchontoglires</taxon>
        <taxon>Primates</taxon>
        <taxon>Haplorrhini</taxon>
        <taxon>Catarrhini</taxon>
        <taxon>Hylobatidae</taxon>
        <taxon>Nomascus</taxon>
    </lineage>
</organism>
<dbReference type="AlphaFoldDB" id="A0A2I3G916"/>
<keyword evidence="2" id="KW-1185">Reference proteome</keyword>
<sequence length="108" mass="12188">MKEACRDKEAEPHVSVNVGMSMPQKLTFLVENPVQSLCPGTPRLLVGLFSSSPVLLFVLDVKRCEWLTFYRQDPHTEKSKHFFQLSCLCGKLLKIGICVHGNFPLAKK</sequence>
<dbReference type="EMBL" id="ADFV01115651">
    <property type="status" value="NOT_ANNOTATED_CDS"/>
    <property type="molecule type" value="Genomic_DNA"/>
</dbReference>
<reference evidence="1" key="3">
    <citation type="submission" date="2025-09" db="UniProtKB">
        <authorList>
            <consortium name="Ensembl"/>
        </authorList>
    </citation>
    <scope>IDENTIFICATION</scope>
</reference>
<name>A0A2I3G916_NOMLE</name>
<dbReference type="InParanoid" id="A0A2I3G916"/>
<reference evidence="1" key="2">
    <citation type="submission" date="2025-08" db="UniProtKB">
        <authorList>
            <consortium name="Ensembl"/>
        </authorList>
    </citation>
    <scope>IDENTIFICATION</scope>
</reference>
<dbReference type="Ensembl" id="ENSNLET00000033199.1">
    <property type="protein sequence ID" value="ENSNLEP00000027811.1"/>
    <property type="gene ID" value="ENSNLEG00000027102.1"/>
</dbReference>
<evidence type="ECO:0000313" key="1">
    <source>
        <dbReference type="Ensembl" id="ENSNLEP00000027811.1"/>
    </source>
</evidence>
<dbReference type="Proteomes" id="UP000001073">
    <property type="component" value="Chromosome 3"/>
</dbReference>
<accession>A0A2I3G916</accession>
<protein>
    <submittedName>
        <fullName evidence="1">Uncharacterized protein</fullName>
    </submittedName>
</protein>
<reference evidence="1 2" key="1">
    <citation type="submission" date="2012-10" db="EMBL/GenBank/DDBJ databases">
        <authorList>
            <consortium name="Gibbon Genome Sequencing Consortium"/>
        </authorList>
    </citation>
    <scope>NUCLEOTIDE SEQUENCE [LARGE SCALE GENOMIC DNA]</scope>
</reference>
<dbReference type="OMA" id="RQDPHTE"/>
<evidence type="ECO:0000313" key="2">
    <source>
        <dbReference type="Proteomes" id="UP000001073"/>
    </source>
</evidence>
<dbReference type="GeneTree" id="ENSGT00910000147202"/>